<accession>A0A3N4R6D0</accession>
<dbReference type="InterPro" id="IPR001077">
    <property type="entry name" value="COMT_C"/>
</dbReference>
<protein>
    <submittedName>
        <fullName evidence="7">Hydroxyneurosporene-O-methyltransferase</fullName>
    </submittedName>
</protein>
<evidence type="ECO:0000256" key="4">
    <source>
        <dbReference type="PIRSR" id="PIRSR005739-1"/>
    </source>
</evidence>
<proteinExistence type="predicted"/>
<reference evidence="7 8" key="1">
    <citation type="submission" date="2018-11" db="EMBL/GenBank/DDBJ databases">
        <title>Sequencing the genomes of 1000 actinobacteria strains.</title>
        <authorList>
            <person name="Klenk H.-P."/>
        </authorList>
    </citation>
    <scope>NUCLEOTIDE SEQUENCE [LARGE SCALE GENOMIC DNA]</scope>
    <source>
        <strain evidence="7 8">DSM 44781</strain>
    </source>
</reference>
<feature type="domain" description="O-methyltransferase C-terminal" evidence="5">
    <location>
        <begin position="137"/>
        <end position="342"/>
    </location>
</feature>
<dbReference type="RefSeq" id="WP_123821726.1">
    <property type="nucleotide sequence ID" value="NZ_RKQG01000005.1"/>
</dbReference>
<organism evidence="7 8">
    <name type="scientific">Kitasatospora cineracea</name>
    <dbReference type="NCBI Taxonomy" id="88074"/>
    <lineage>
        <taxon>Bacteria</taxon>
        <taxon>Bacillati</taxon>
        <taxon>Actinomycetota</taxon>
        <taxon>Actinomycetes</taxon>
        <taxon>Kitasatosporales</taxon>
        <taxon>Streptomycetaceae</taxon>
        <taxon>Kitasatospora</taxon>
    </lineage>
</organism>
<evidence type="ECO:0000256" key="1">
    <source>
        <dbReference type="ARBA" id="ARBA00022603"/>
    </source>
</evidence>
<feature type="domain" description="O-methyltransferase dimerisation" evidence="6">
    <location>
        <begin position="35"/>
        <end position="110"/>
    </location>
</feature>
<dbReference type="InterPro" id="IPR036390">
    <property type="entry name" value="WH_DNA-bd_sf"/>
</dbReference>
<dbReference type="Pfam" id="PF00891">
    <property type="entry name" value="Methyltransf_2"/>
    <property type="match status" value="1"/>
</dbReference>
<dbReference type="InterPro" id="IPR016461">
    <property type="entry name" value="COMT-like"/>
</dbReference>
<dbReference type="AlphaFoldDB" id="A0A3N4R6D0"/>
<dbReference type="Proteomes" id="UP000266906">
    <property type="component" value="Unassembled WGS sequence"/>
</dbReference>
<dbReference type="Pfam" id="PF08100">
    <property type="entry name" value="Dimerisation"/>
    <property type="match status" value="1"/>
</dbReference>
<dbReference type="GO" id="GO:0032259">
    <property type="term" value="P:methylation"/>
    <property type="evidence" value="ECO:0007669"/>
    <property type="project" value="UniProtKB-KW"/>
</dbReference>
<keyword evidence="3" id="KW-0949">S-adenosyl-L-methionine</keyword>
<evidence type="ECO:0000259" key="5">
    <source>
        <dbReference type="Pfam" id="PF00891"/>
    </source>
</evidence>
<evidence type="ECO:0000256" key="2">
    <source>
        <dbReference type="ARBA" id="ARBA00022679"/>
    </source>
</evidence>
<name>A0A3N4R6D0_9ACTN</name>
<evidence type="ECO:0000256" key="3">
    <source>
        <dbReference type="ARBA" id="ARBA00022691"/>
    </source>
</evidence>
<dbReference type="InterPro" id="IPR036388">
    <property type="entry name" value="WH-like_DNA-bd_sf"/>
</dbReference>
<dbReference type="Gene3D" id="3.40.50.150">
    <property type="entry name" value="Vaccinia Virus protein VP39"/>
    <property type="match status" value="1"/>
</dbReference>
<dbReference type="SUPFAM" id="SSF46785">
    <property type="entry name" value="Winged helix' DNA-binding domain"/>
    <property type="match status" value="1"/>
</dbReference>
<feature type="active site" description="Proton acceptor" evidence="4">
    <location>
        <position position="270"/>
    </location>
</feature>
<dbReference type="InterPro" id="IPR029063">
    <property type="entry name" value="SAM-dependent_MTases_sf"/>
</dbReference>
<dbReference type="PANTHER" id="PTHR43712">
    <property type="entry name" value="PUTATIVE (AFU_ORTHOLOGUE AFUA_4G14580)-RELATED"/>
    <property type="match status" value="1"/>
</dbReference>
<keyword evidence="8" id="KW-1185">Reference proteome</keyword>
<evidence type="ECO:0000313" key="7">
    <source>
        <dbReference type="EMBL" id="RPE26939.1"/>
    </source>
</evidence>
<dbReference type="GO" id="GO:0046983">
    <property type="term" value="F:protein dimerization activity"/>
    <property type="evidence" value="ECO:0007669"/>
    <property type="project" value="InterPro"/>
</dbReference>
<dbReference type="SUPFAM" id="SSF53335">
    <property type="entry name" value="S-adenosyl-L-methionine-dependent methyltransferases"/>
    <property type="match status" value="1"/>
</dbReference>
<evidence type="ECO:0000313" key="8">
    <source>
        <dbReference type="Proteomes" id="UP000266906"/>
    </source>
</evidence>
<keyword evidence="2" id="KW-0808">Transferase</keyword>
<dbReference type="InterPro" id="IPR012967">
    <property type="entry name" value="COMT_dimerisation"/>
</dbReference>
<dbReference type="PANTHER" id="PTHR43712:SF2">
    <property type="entry name" value="O-METHYLTRANSFERASE CICE"/>
    <property type="match status" value="1"/>
</dbReference>
<dbReference type="PROSITE" id="PS51683">
    <property type="entry name" value="SAM_OMT_II"/>
    <property type="match status" value="1"/>
</dbReference>
<dbReference type="EMBL" id="RKQG01000005">
    <property type="protein sequence ID" value="RPE26939.1"/>
    <property type="molecule type" value="Genomic_DNA"/>
</dbReference>
<comment type="caution">
    <text evidence="7">The sequence shown here is derived from an EMBL/GenBank/DDBJ whole genome shotgun (WGS) entry which is preliminary data.</text>
</comment>
<evidence type="ECO:0000259" key="6">
    <source>
        <dbReference type="Pfam" id="PF08100"/>
    </source>
</evidence>
<dbReference type="CDD" id="cd02440">
    <property type="entry name" value="AdoMet_MTases"/>
    <property type="match status" value="1"/>
</dbReference>
<keyword evidence="1" id="KW-0489">Methyltransferase</keyword>
<dbReference type="Gene3D" id="1.10.10.10">
    <property type="entry name" value="Winged helix-like DNA-binding domain superfamily/Winged helix DNA-binding domain"/>
    <property type="match status" value="1"/>
</dbReference>
<gene>
    <name evidence="7" type="ORF">EDD38_7576</name>
</gene>
<sequence>MPALPPPEVVRAAERARADLQKQVRELAPPPFALLELAMGSMVTQALYAAAELRVAEALVDGPRPIEEVAAEVGAHPEALGRVLRLLAANGVFERQQDGRWALTPMADALRADHPVTMRDLAVLMGHPTHWEDWNGFLDSVVTGEPSLLKRRGATAFEYLTQNPEYGAVFIGGMGNMSATETDPVVAAYDFSQFGTVLDFCGGNGGLLAGILKSAPGTRGILSDPRVAANGAAEHLAAQGVADRVDIADADLFDAVPTGADAYVLKHIVHDWPEEQALQILRNIRAAVQPGGKLLLVEMVVPEEGNEPHSGKLVDLWLLLLVGGKERTASQYADLVARAGFKLERVVETAGAVSIVEAVAV</sequence>
<dbReference type="GO" id="GO:0008171">
    <property type="term" value="F:O-methyltransferase activity"/>
    <property type="evidence" value="ECO:0007669"/>
    <property type="project" value="InterPro"/>
</dbReference>
<dbReference type="PIRSF" id="PIRSF005739">
    <property type="entry name" value="O-mtase"/>
    <property type="match status" value="1"/>
</dbReference>